<gene>
    <name evidence="2" type="ORF">ABC228_13760</name>
</gene>
<dbReference type="Proteomes" id="UP001444625">
    <property type="component" value="Unassembled WGS sequence"/>
</dbReference>
<sequence length="183" mass="21794">MEKNKLTTKKIMVYGLLIVLVSSIYMNYHLYKENLGYKVKIGIDYQVTIAQTLFHLREDDVDFWIKTLQEENGDILLEKHIGNLEAIAQHYHDMSGKIMIIGTQINYISKHYQELKKNIDEEKDYPEIKEALKKHIAFVRKVLNQVQTDLGENEFLWYKELSGFDTKTGNYIWKQFKEFEDDY</sequence>
<feature type="transmembrane region" description="Helical" evidence="1">
    <location>
        <begin position="12"/>
        <end position="31"/>
    </location>
</feature>
<evidence type="ECO:0000256" key="1">
    <source>
        <dbReference type="SAM" id="Phobius"/>
    </source>
</evidence>
<dbReference type="RefSeq" id="WP_345825721.1">
    <property type="nucleotide sequence ID" value="NZ_JBDIML010000004.1"/>
</dbReference>
<organism evidence="2 3">
    <name type="scientific">Ornithinibacillus xuwenensis</name>
    <dbReference type="NCBI Taxonomy" id="3144668"/>
    <lineage>
        <taxon>Bacteria</taxon>
        <taxon>Bacillati</taxon>
        <taxon>Bacillota</taxon>
        <taxon>Bacilli</taxon>
        <taxon>Bacillales</taxon>
        <taxon>Bacillaceae</taxon>
        <taxon>Ornithinibacillus</taxon>
    </lineage>
</organism>
<keyword evidence="3" id="KW-1185">Reference proteome</keyword>
<keyword evidence="1" id="KW-0472">Membrane</keyword>
<name>A0ABU9XIZ4_9BACI</name>
<accession>A0ABU9XIZ4</accession>
<keyword evidence="1" id="KW-1133">Transmembrane helix</keyword>
<protein>
    <submittedName>
        <fullName evidence="2">Uncharacterized protein</fullName>
    </submittedName>
</protein>
<dbReference type="EMBL" id="JBDIML010000004">
    <property type="protein sequence ID" value="MEN2768242.1"/>
    <property type="molecule type" value="Genomic_DNA"/>
</dbReference>
<comment type="caution">
    <text evidence="2">The sequence shown here is derived from an EMBL/GenBank/DDBJ whole genome shotgun (WGS) entry which is preliminary data.</text>
</comment>
<evidence type="ECO:0000313" key="2">
    <source>
        <dbReference type="EMBL" id="MEN2768242.1"/>
    </source>
</evidence>
<proteinExistence type="predicted"/>
<reference evidence="2 3" key="1">
    <citation type="submission" date="2024-05" db="EMBL/GenBank/DDBJ databases">
        <authorList>
            <person name="Haq I."/>
            <person name="Ullah Z."/>
            <person name="Ahmad R."/>
            <person name="Li M."/>
            <person name="Tong Y."/>
        </authorList>
    </citation>
    <scope>NUCLEOTIDE SEQUENCE [LARGE SCALE GENOMIC DNA]</scope>
    <source>
        <strain evidence="2 3">16A2E</strain>
    </source>
</reference>
<keyword evidence="1" id="KW-0812">Transmembrane</keyword>
<evidence type="ECO:0000313" key="3">
    <source>
        <dbReference type="Proteomes" id="UP001444625"/>
    </source>
</evidence>